<dbReference type="EMBL" id="VPFL01000015">
    <property type="protein sequence ID" value="TXF11300.1"/>
    <property type="molecule type" value="Genomic_DNA"/>
</dbReference>
<dbReference type="NCBIfam" id="TIGR04336">
    <property type="entry name" value="AmmeMemoSam_B"/>
    <property type="match status" value="1"/>
</dbReference>
<evidence type="ECO:0000313" key="3">
    <source>
        <dbReference type="EMBL" id="TXF11300.1"/>
    </source>
</evidence>
<evidence type="ECO:0000256" key="2">
    <source>
        <dbReference type="HAMAP-Rule" id="MF_00055"/>
    </source>
</evidence>
<comment type="caution">
    <text evidence="3">The sequence shown here is derived from an EMBL/GenBank/DDBJ whole genome shotgun (WGS) entry which is preliminary data.</text>
</comment>
<dbReference type="PANTHER" id="PTHR11060:SF0">
    <property type="entry name" value="PROTEIN MEMO1"/>
    <property type="match status" value="1"/>
</dbReference>
<proteinExistence type="inferred from homology"/>
<dbReference type="InterPro" id="IPR002737">
    <property type="entry name" value="MEMO1_fam"/>
</dbReference>
<dbReference type="AlphaFoldDB" id="A0A5C7EH21"/>
<comment type="similarity">
    <text evidence="1 2">Belongs to the MEMO1 family.</text>
</comment>
<organism evidence="3 4">
    <name type="scientific">Pelomicrobium methylotrophicum</name>
    <dbReference type="NCBI Taxonomy" id="2602750"/>
    <lineage>
        <taxon>Bacteria</taxon>
        <taxon>Pseudomonadati</taxon>
        <taxon>Pseudomonadota</taxon>
        <taxon>Hydrogenophilia</taxon>
        <taxon>Hydrogenophilia incertae sedis</taxon>
        <taxon>Pelomicrobium</taxon>
    </lineage>
</organism>
<gene>
    <name evidence="3" type="primary">amrB</name>
    <name evidence="3" type="ORF">FR698_11345</name>
</gene>
<dbReference type="Gene3D" id="3.40.830.10">
    <property type="entry name" value="LigB-like"/>
    <property type="match status" value="1"/>
</dbReference>
<dbReference type="Proteomes" id="UP000321201">
    <property type="component" value="Unassembled WGS sequence"/>
</dbReference>
<keyword evidence="4" id="KW-1185">Reference proteome</keyword>
<dbReference type="HAMAP" id="MF_00055">
    <property type="entry name" value="MEMO1"/>
    <property type="match status" value="1"/>
</dbReference>
<dbReference type="RefSeq" id="WP_147800316.1">
    <property type="nucleotide sequence ID" value="NZ_VPFL01000015.1"/>
</dbReference>
<dbReference type="OrthoDB" id="9782820at2"/>
<name>A0A5C7EH21_9PROT</name>
<sequence length="273" mass="28953">MTQVRPAAVAGVFYPGDAQTLALTVTTLLQEADRPGSANSVALLPKAVIVPHAGYVYSGPVAATAYARLRAGRDRMKRVVLVGPCHRVPVRGIALPGVERFATPLGTVAVDQEAAALLRRYPQIVVSPEAHAWEHSLEVQLPFLQMVLGSFAIVPLAVGTASAEQVAEVLEALWGGPETLIVISSDLSHYLPYDVARQVDSATAHAIVSLQHGIDHEQACGAIPVDGLLLTAKRRGLEAQLLDLRNSGDTAGDKARVVGYGAFAFIETKRHVP</sequence>
<evidence type="ECO:0000256" key="1">
    <source>
        <dbReference type="ARBA" id="ARBA00006315"/>
    </source>
</evidence>
<dbReference type="CDD" id="cd07361">
    <property type="entry name" value="MEMO_like"/>
    <property type="match status" value="1"/>
</dbReference>
<dbReference type="PANTHER" id="PTHR11060">
    <property type="entry name" value="PROTEIN MEMO1"/>
    <property type="match status" value="1"/>
</dbReference>
<evidence type="ECO:0000313" key="4">
    <source>
        <dbReference type="Proteomes" id="UP000321201"/>
    </source>
</evidence>
<dbReference type="InParanoid" id="A0A5C7EH21"/>
<reference evidence="3 4" key="1">
    <citation type="submission" date="2019-08" db="EMBL/GenBank/DDBJ databases">
        <title>Pelomicrobium methylotrophicum gen. nov., sp. nov. a moderately thermophilic, facultatively anaerobic, lithoautotrophic and methylotrophic bacterium isolated from a terrestrial mud volcano.</title>
        <authorList>
            <person name="Slobodkina G.B."/>
            <person name="Merkel A.Y."/>
            <person name="Slobodkin A.I."/>
        </authorList>
    </citation>
    <scope>NUCLEOTIDE SEQUENCE [LARGE SCALE GENOMIC DNA]</scope>
    <source>
        <strain evidence="3 4">SM250</strain>
    </source>
</reference>
<dbReference type="Pfam" id="PF01875">
    <property type="entry name" value="Memo"/>
    <property type="match status" value="1"/>
</dbReference>
<protein>
    <recommendedName>
        <fullName evidence="2">MEMO1 family protein FR698_11345</fullName>
    </recommendedName>
</protein>
<accession>A0A5C7EH21</accession>